<dbReference type="SUPFAM" id="SSF46689">
    <property type="entry name" value="Homeodomain-like"/>
    <property type="match status" value="2"/>
</dbReference>
<dbReference type="InterPro" id="IPR018060">
    <property type="entry name" value="HTH_AraC"/>
</dbReference>
<accession>A0A6C7DTJ9</accession>
<evidence type="ECO:0000256" key="1">
    <source>
        <dbReference type="ARBA" id="ARBA00023015"/>
    </source>
</evidence>
<sequence>MSTKTDIPWRQDREHRVAVLLFDRPAMFEMSVAIEVWGNDRTAQGVPYSELRMCSNDGPTLHLEGGFDLTVHHGLEALDWADTVVIPNGHRTTPGLEYDPQALHALTAAYERGARIISFCSGAFVLAATGLLDGSVATTHWTYAKQFQARYPSIEMKPDVLYTGSDRLFTSAGTSAAIDLCLHLVRQDWGAEVANTIARRMVVPPHRDGGQAQYVEQPMPVTDDVDGDLRAVLQWVEANLDRQLTVDELARRAAMTPRTFARRFKAATGTTPLQWILHQRVVVAQRMLETSTASVDEIAATIGFGSAAALRQHFTKIVGSTPSAYRATFSHAA</sequence>
<keyword evidence="1" id="KW-0805">Transcription regulation</keyword>
<dbReference type="Pfam" id="PF12833">
    <property type="entry name" value="HTH_18"/>
    <property type="match status" value="1"/>
</dbReference>
<dbReference type="PROSITE" id="PS00041">
    <property type="entry name" value="HTH_ARAC_FAMILY_1"/>
    <property type="match status" value="1"/>
</dbReference>
<evidence type="ECO:0000259" key="4">
    <source>
        <dbReference type="PROSITE" id="PS01124"/>
    </source>
</evidence>
<dbReference type="AlphaFoldDB" id="A0A6C7DTJ9"/>
<dbReference type="Pfam" id="PF01965">
    <property type="entry name" value="DJ-1_PfpI"/>
    <property type="match status" value="1"/>
</dbReference>
<dbReference type="PANTHER" id="PTHR43130">
    <property type="entry name" value="ARAC-FAMILY TRANSCRIPTIONAL REGULATOR"/>
    <property type="match status" value="1"/>
</dbReference>
<dbReference type="PROSITE" id="PS01124">
    <property type="entry name" value="HTH_ARAC_FAMILY_2"/>
    <property type="match status" value="1"/>
</dbReference>
<gene>
    <name evidence="5" type="ORF">YM304_00300</name>
</gene>
<dbReference type="Gene3D" id="3.40.50.880">
    <property type="match status" value="1"/>
</dbReference>
<dbReference type="PANTHER" id="PTHR43130:SF3">
    <property type="entry name" value="HTH-TYPE TRANSCRIPTIONAL REGULATOR RV1931C"/>
    <property type="match status" value="1"/>
</dbReference>
<dbReference type="GO" id="GO:0043565">
    <property type="term" value="F:sequence-specific DNA binding"/>
    <property type="evidence" value="ECO:0007669"/>
    <property type="project" value="InterPro"/>
</dbReference>
<reference evidence="5 6" key="1">
    <citation type="journal article" date="2013" name="Int. J. Syst. Evol. Microbiol.">
        <title>Ilumatobacter nonamiense sp. nov. and Ilumatobacter coccineum sp. nov., isolated from seashore sand.</title>
        <authorList>
            <person name="Matsumoto A."/>
            <person name="Kasai H."/>
            <person name="Matsuo Y."/>
            <person name="Shizuri Y."/>
            <person name="Ichikawa N."/>
            <person name="Fujita N."/>
            <person name="Omura S."/>
            <person name="Takahashi Y."/>
        </authorList>
    </citation>
    <scope>NUCLEOTIDE SEQUENCE [LARGE SCALE GENOMIC DNA]</scope>
    <source>
        <strain evidence="6">NBRC 103263 / KCTC 29153 / YM16-304</strain>
    </source>
</reference>
<name>A0A6C7DTJ9_ILUCY</name>
<dbReference type="CDD" id="cd03137">
    <property type="entry name" value="GATase1_AraC_1"/>
    <property type="match status" value="1"/>
</dbReference>
<dbReference type="Gene3D" id="1.10.10.60">
    <property type="entry name" value="Homeodomain-like"/>
    <property type="match status" value="1"/>
</dbReference>
<dbReference type="OrthoDB" id="3194870at2"/>
<organism evidence="5 6">
    <name type="scientific">Ilumatobacter coccineus (strain NBRC 103263 / KCTC 29153 / YM16-304)</name>
    <dbReference type="NCBI Taxonomy" id="1313172"/>
    <lineage>
        <taxon>Bacteria</taxon>
        <taxon>Bacillati</taxon>
        <taxon>Actinomycetota</taxon>
        <taxon>Acidimicrobiia</taxon>
        <taxon>Acidimicrobiales</taxon>
        <taxon>Ilumatobacteraceae</taxon>
        <taxon>Ilumatobacter</taxon>
    </lineage>
</organism>
<dbReference type="Proteomes" id="UP000011863">
    <property type="component" value="Chromosome"/>
</dbReference>
<dbReference type="InterPro" id="IPR018062">
    <property type="entry name" value="HTH_AraC-typ_CS"/>
</dbReference>
<dbReference type="EMBL" id="AP012057">
    <property type="protein sequence ID" value="BAN00344.1"/>
    <property type="molecule type" value="Genomic_DNA"/>
</dbReference>
<dbReference type="KEGG" id="aym:YM304_00300"/>
<evidence type="ECO:0000313" key="5">
    <source>
        <dbReference type="EMBL" id="BAN00344.1"/>
    </source>
</evidence>
<dbReference type="InterPro" id="IPR002818">
    <property type="entry name" value="DJ-1/PfpI"/>
</dbReference>
<feature type="domain" description="HTH araC/xylS-type" evidence="4">
    <location>
        <begin position="230"/>
        <end position="328"/>
    </location>
</feature>
<dbReference type="InterPro" id="IPR009057">
    <property type="entry name" value="Homeodomain-like_sf"/>
</dbReference>
<protein>
    <submittedName>
        <fullName evidence="5">Putative AraC family transcriptional regulator</fullName>
    </submittedName>
</protein>
<dbReference type="SUPFAM" id="SSF52317">
    <property type="entry name" value="Class I glutamine amidotransferase-like"/>
    <property type="match status" value="1"/>
</dbReference>
<keyword evidence="2" id="KW-0238">DNA-binding</keyword>
<proteinExistence type="predicted"/>
<evidence type="ECO:0000256" key="3">
    <source>
        <dbReference type="ARBA" id="ARBA00023163"/>
    </source>
</evidence>
<keyword evidence="3" id="KW-0804">Transcription</keyword>
<dbReference type="SMART" id="SM00342">
    <property type="entry name" value="HTH_ARAC"/>
    <property type="match status" value="1"/>
</dbReference>
<dbReference type="GO" id="GO:0003700">
    <property type="term" value="F:DNA-binding transcription factor activity"/>
    <property type="evidence" value="ECO:0007669"/>
    <property type="project" value="InterPro"/>
</dbReference>
<dbReference type="RefSeq" id="WP_015439592.1">
    <property type="nucleotide sequence ID" value="NC_020520.1"/>
</dbReference>
<dbReference type="InterPro" id="IPR052158">
    <property type="entry name" value="INH-QAR"/>
</dbReference>
<evidence type="ECO:0000256" key="2">
    <source>
        <dbReference type="ARBA" id="ARBA00023125"/>
    </source>
</evidence>
<keyword evidence="6" id="KW-1185">Reference proteome</keyword>
<evidence type="ECO:0000313" key="6">
    <source>
        <dbReference type="Proteomes" id="UP000011863"/>
    </source>
</evidence>
<dbReference type="InterPro" id="IPR029062">
    <property type="entry name" value="Class_I_gatase-like"/>
</dbReference>